<gene>
    <name evidence="1" type="ordered locus">Bcenmc03_1282</name>
</gene>
<dbReference type="EMBL" id="CP000958">
    <property type="protein sequence ID" value="ACA90457.1"/>
    <property type="molecule type" value="Genomic_DNA"/>
</dbReference>
<dbReference type="RefSeq" id="WP_012328242.1">
    <property type="nucleotide sequence ID" value="NC_010508.1"/>
</dbReference>
<reference evidence="2" key="1">
    <citation type="submission" date="2008-02" db="EMBL/GenBank/DDBJ databases">
        <title>Complete sequence of chromosome 1 of Burkholderia cenocepacia MC0-3.</title>
        <authorList>
            <person name="Copeland A."/>
            <person name="Lucas S."/>
            <person name="Lapidus A."/>
            <person name="Barry K."/>
            <person name="Bruce D."/>
            <person name="Goodwin L."/>
            <person name="Glavina del Rio T."/>
            <person name="Dalin E."/>
            <person name="Tice H."/>
            <person name="Pitluck S."/>
            <person name="Chain P."/>
            <person name="Malfatti S."/>
            <person name="Shin M."/>
            <person name="Vergez L."/>
            <person name="Schmutz J."/>
            <person name="Larimer F."/>
            <person name="Land M."/>
            <person name="Hauser L."/>
            <person name="Kyrpides N."/>
            <person name="Mikhailova N."/>
            <person name="Tiedje J."/>
            <person name="Richardson P."/>
        </authorList>
    </citation>
    <scope>NUCLEOTIDE SEQUENCE [LARGE SCALE GENOMIC DNA]</scope>
    <source>
        <strain evidence="2">MC0-3</strain>
    </source>
</reference>
<evidence type="ECO:0000313" key="2">
    <source>
        <dbReference type="Proteomes" id="UP000002169"/>
    </source>
</evidence>
<dbReference type="Proteomes" id="UP000002169">
    <property type="component" value="Chromosome 1"/>
</dbReference>
<dbReference type="AlphaFoldDB" id="B1JZG4"/>
<dbReference type="HOGENOM" id="CLU_1583406_0_0_4"/>
<protein>
    <submittedName>
        <fullName evidence="1">Uncharacterized protein</fullName>
    </submittedName>
</protein>
<accession>B1JZG4</accession>
<dbReference type="KEGG" id="bcm:Bcenmc03_1282"/>
<name>B1JZG4_BURO0</name>
<evidence type="ECO:0000313" key="1">
    <source>
        <dbReference type="EMBL" id="ACA90457.1"/>
    </source>
</evidence>
<sequence>MPEIENGWPADHCAPEDIHERVDVTPIDDPLQSARRELDLMTGGGMRGQRILDAFCGCVESGDQPSHEMLQAVAALFRGVMAGGLWEAAFPLPGRVHVAPRKYQRAESKDGLDVKIALAMDKRRREHPDEAVIVSMKRVAASFNKGQKVVERAWYGEFGKLLRKAHTK</sequence>
<proteinExistence type="predicted"/>
<organism evidence="1 2">
    <name type="scientific">Burkholderia orbicola (strain MC0-3)</name>
    <dbReference type="NCBI Taxonomy" id="406425"/>
    <lineage>
        <taxon>Bacteria</taxon>
        <taxon>Pseudomonadati</taxon>
        <taxon>Pseudomonadota</taxon>
        <taxon>Betaproteobacteria</taxon>
        <taxon>Burkholderiales</taxon>
        <taxon>Burkholderiaceae</taxon>
        <taxon>Burkholderia</taxon>
        <taxon>Burkholderia cepacia complex</taxon>
        <taxon>Burkholderia orbicola</taxon>
    </lineage>
</organism>